<gene>
    <name evidence="3" type="ORF">GLP40_15110</name>
</gene>
<dbReference type="Proteomes" id="UP000432464">
    <property type="component" value="Unassembled WGS sequence"/>
</dbReference>
<dbReference type="InterPro" id="IPR037050">
    <property type="entry name" value="DUF1254_sf"/>
</dbReference>
<evidence type="ECO:0000313" key="4">
    <source>
        <dbReference type="Proteomes" id="UP000432464"/>
    </source>
</evidence>
<dbReference type="InterPro" id="IPR010679">
    <property type="entry name" value="DUF1254"/>
</dbReference>
<protein>
    <submittedName>
        <fullName evidence="3">DUF1254 domain-containing protein</fullName>
    </submittedName>
</protein>
<evidence type="ECO:0000259" key="2">
    <source>
        <dbReference type="Pfam" id="PF06863"/>
    </source>
</evidence>
<dbReference type="EMBL" id="WMBB01000006">
    <property type="protein sequence ID" value="MTE14088.1"/>
    <property type="molecule type" value="Genomic_DNA"/>
</dbReference>
<evidence type="ECO:0000259" key="1">
    <source>
        <dbReference type="Pfam" id="PF06742"/>
    </source>
</evidence>
<dbReference type="InterPro" id="IPR037049">
    <property type="entry name" value="DUF1214_C_sf"/>
</dbReference>
<evidence type="ECO:0000313" key="3">
    <source>
        <dbReference type="EMBL" id="MTE14088.1"/>
    </source>
</evidence>
<dbReference type="Gene3D" id="2.60.40.1610">
    <property type="entry name" value="Domain of unknown function DUF1254"/>
    <property type="match status" value="1"/>
</dbReference>
<proteinExistence type="predicted"/>
<dbReference type="InterPro" id="IPR006311">
    <property type="entry name" value="TAT_signal"/>
</dbReference>
<feature type="domain" description="DUF1214" evidence="1">
    <location>
        <begin position="365"/>
        <end position="458"/>
    </location>
</feature>
<dbReference type="InterPro" id="IPR010621">
    <property type="entry name" value="DUF1214"/>
</dbReference>
<name>A0A6I3KYQ8_9NOCA</name>
<dbReference type="Pfam" id="PF06742">
    <property type="entry name" value="DUF1214"/>
    <property type="match status" value="1"/>
</dbReference>
<reference evidence="3 4" key="1">
    <citation type="submission" date="2019-11" db="EMBL/GenBank/DDBJ databases">
        <title>Nocardia sp. nov. CT2-14 isolated from soil.</title>
        <authorList>
            <person name="Kanchanasin P."/>
            <person name="Tanasupawat S."/>
            <person name="Yuki M."/>
            <person name="Kudo T."/>
        </authorList>
    </citation>
    <scope>NUCLEOTIDE SEQUENCE [LARGE SCALE GENOMIC DNA]</scope>
    <source>
        <strain evidence="3 4">CT2-14</strain>
    </source>
</reference>
<dbReference type="AlphaFoldDB" id="A0A6I3KYQ8"/>
<dbReference type="PANTHER" id="PTHR36509">
    <property type="entry name" value="BLL3101 PROTEIN"/>
    <property type="match status" value="1"/>
</dbReference>
<feature type="domain" description="DUF1254" evidence="2">
    <location>
        <begin position="83"/>
        <end position="218"/>
    </location>
</feature>
<organism evidence="3 4">
    <name type="scientific">Nocardia aurantiaca</name>
    <dbReference type="NCBI Taxonomy" id="2675850"/>
    <lineage>
        <taxon>Bacteria</taxon>
        <taxon>Bacillati</taxon>
        <taxon>Actinomycetota</taxon>
        <taxon>Actinomycetes</taxon>
        <taxon>Mycobacteriales</taxon>
        <taxon>Nocardiaceae</taxon>
        <taxon>Nocardia</taxon>
    </lineage>
</organism>
<comment type="caution">
    <text evidence="3">The sequence shown here is derived from an EMBL/GenBank/DDBJ whole genome shotgun (WGS) entry which is preliminary data.</text>
</comment>
<keyword evidence="4" id="KW-1185">Reference proteome</keyword>
<dbReference type="PROSITE" id="PS51318">
    <property type="entry name" value="TAT"/>
    <property type="match status" value="1"/>
</dbReference>
<accession>A0A6I3KYQ8</accession>
<sequence length="475" mass="50573">MDFLSNGAHRDAAHFSRRQILALSASAAAALGLAACGKSSTGSSATSTTPASTDPKDIAADAYVFGFPLVLADVTRETGGPANQFVHQSPPTPEDKQVVRLNLDTLYSQAWLDLRAEPMVVQVPAIEPGRYWLMQFLDAWTNTVHDPGSANPRLKDGAPQPPYTYLITGPGWKGTVPDDMTQLAMPTGTTWLLGRIEYKGDNDIETVRALQRQLKLAPLSIWDADPDAARGGPGAAPAGGGVPAQMVARMDGPTFFNRMCTVMALNPPAPEDGDAMQRFATVGITPGGNVSIAPADMLTAAATEARKRIVAYRDPEARNQNGWTFDLNVGTYGTDYALRALVASVGLGANLPRDAVYPTVTANAQAGDRFRLTFAKDKLPPVGAFWSLTAYDGQSYLVRNPAGIYAVGHLVPLTPDADGTVEIAIQNADPGSNAPAGHWLPIPESGPFSLTLRLYAPKDDVLNGKWQVPKLEKLS</sequence>
<dbReference type="PANTHER" id="PTHR36509:SF2">
    <property type="entry name" value="BLL3101 PROTEIN"/>
    <property type="match status" value="1"/>
</dbReference>
<dbReference type="Gene3D" id="2.60.120.600">
    <property type="entry name" value="Domain of unknown function DUF1214, C-terminal domain"/>
    <property type="match status" value="1"/>
</dbReference>
<dbReference type="SUPFAM" id="SSF160935">
    <property type="entry name" value="VPA0735-like"/>
    <property type="match status" value="1"/>
</dbReference>
<dbReference type="RefSeq" id="WP_154788501.1">
    <property type="nucleotide sequence ID" value="NZ_WMBB01000006.1"/>
</dbReference>
<dbReference type="Pfam" id="PF06863">
    <property type="entry name" value="DUF1254"/>
    <property type="match status" value="1"/>
</dbReference>